<organism evidence="1 2">
    <name type="scientific">Albibacterium profundi</name>
    <dbReference type="NCBI Taxonomy" id="3134906"/>
    <lineage>
        <taxon>Bacteria</taxon>
        <taxon>Pseudomonadati</taxon>
        <taxon>Bacteroidota</taxon>
        <taxon>Sphingobacteriia</taxon>
        <taxon>Sphingobacteriales</taxon>
        <taxon>Sphingobacteriaceae</taxon>
        <taxon>Albibacterium</taxon>
    </lineage>
</organism>
<reference evidence="1 2" key="1">
    <citation type="submission" date="2024-04" db="EMBL/GenBank/DDBJ databases">
        <title>Albibacterium profundi sp. nov., isolated from sediment of the Challenger Deep of Mariana Trench.</title>
        <authorList>
            <person name="Wang Y."/>
        </authorList>
    </citation>
    <scope>NUCLEOTIDE SEQUENCE [LARGE SCALE GENOMIC DNA]</scope>
    <source>
        <strain evidence="1 2">RHL897</strain>
    </source>
</reference>
<dbReference type="Proteomes" id="UP001580928">
    <property type="component" value="Unassembled WGS sequence"/>
</dbReference>
<keyword evidence="2" id="KW-1185">Reference proteome</keyword>
<dbReference type="EMBL" id="JBBVGT010000002">
    <property type="protein sequence ID" value="MFB5945275.1"/>
    <property type="molecule type" value="Genomic_DNA"/>
</dbReference>
<protein>
    <submittedName>
        <fullName evidence="1">Nicotinamide mononucleotide adenylyltransferase</fullName>
    </submittedName>
</protein>
<sequence>MAREIFETKRKALRINLNGEIYGTFAEIGAGQEVARNFFTAGAASGTIAKSMSAYDMAFSDSIYGVERSKRYVSQSRLEKMLDHEYRLLTERLKGPKYADRSLFAFANTVTTLNFSKTNDPHGWIGIRFQVEPGGKPNEIIFHVRLLDSDSSLQQSVLGILGVNLVYASYYYRNDPQVMIESLVDNLSPGSVEIDLVKVKGTIFRDTNERLLNLYLVAKNFSSAAIFDPDGHVLQAKDFLYKKDIMILRTKYRQQSNPNFDLFNLAVEEFRKNTKTKESNLVVMIEVLMSNALEDQLHLSHEDLNYFAKRAEDLCATGNHIIVSNFSRNNFLAEFLSRFKPRSVGISSNISNLRNIFNSKLYGDNYTDELLAYVSGMFSKNVKLYAYPYLNRKNDEVITTANMPVSPEARPLFEFLIQNQYIIDIENYDIRFVKTLKR</sequence>
<evidence type="ECO:0000313" key="1">
    <source>
        <dbReference type="EMBL" id="MFB5945275.1"/>
    </source>
</evidence>
<keyword evidence="1" id="KW-0548">Nucleotidyltransferase</keyword>
<keyword evidence="1" id="KW-0808">Transferase</keyword>
<proteinExistence type="predicted"/>
<accession>A0ABV5CF75</accession>
<comment type="caution">
    <text evidence="1">The sequence shown here is derived from an EMBL/GenBank/DDBJ whole genome shotgun (WGS) entry which is preliminary data.</text>
</comment>
<gene>
    <name evidence="1" type="ORF">WKR92_05495</name>
</gene>
<name>A0ABV5CF75_9SPHI</name>
<dbReference type="GO" id="GO:0016779">
    <property type="term" value="F:nucleotidyltransferase activity"/>
    <property type="evidence" value="ECO:0007669"/>
    <property type="project" value="UniProtKB-KW"/>
</dbReference>
<dbReference type="RefSeq" id="WP_375556818.1">
    <property type="nucleotide sequence ID" value="NZ_JBBVGT010000002.1"/>
</dbReference>
<evidence type="ECO:0000313" key="2">
    <source>
        <dbReference type="Proteomes" id="UP001580928"/>
    </source>
</evidence>